<evidence type="ECO:0000313" key="1">
    <source>
        <dbReference type="EMBL" id="CAF1321085.1"/>
    </source>
</evidence>
<sequence length="180" mass="20550">MSKSKCDLTARFFHPPQRTVSCHNGLLDTRTKHIVARDRLAVAHQRAVESERRKSASNLQFLAFEQKQFEKKLSTRFGSDQFLPSRHRSISDATDRRRPSWHAVSETKLSESLNACNVNVLATPKSVEYQTRFSLGSDDDPLENRISFQDEEQRDHFLTAKAKKNVQTPSVAVIPPDDDI</sequence>
<dbReference type="EMBL" id="CAJNOR010002635">
    <property type="protein sequence ID" value="CAF1321085.1"/>
    <property type="molecule type" value="Genomic_DNA"/>
</dbReference>
<comment type="caution">
    <text evidence="1">The sequence shown here is derived from an EMBL/GenBank/DDBJ whole genome shotgun (WGS) entry which is preliminary data.</text>
</comment>
<organism evidence="1 2">
    <name type="scientific">Adineta ricciae</name>
    <name type="common">Rotifer</name>
    <dbReference type="NCBI Taxonomy" id="249248"/>
    <lineage>
        <taxon>Eukaryota</taxon>
        <taxon>Metazoa</taxon>
        <taxon>Spiralia</taxon>
        <taxon>Gnathifera</taxon>
        <taxon>Rotifera</taxon>
        <taxon>Eurotatoria</taxon>
        <taxon>Bdelloidea</taxon>
        <taxon>Adinetida</taxon>
        <taxon>Adinetidae</taxon>
        <taxon>Adineta</taxon>
    </lineage>
</organism>
<protein>
    <submittedName>
        <fullName evidence="1">Uncharacterized protein</fullName>
    </submittedName>
</protein>
<gene>
    <name evidence="1" type="ORF">XAT740_LOCUS29916</name>
</gene>
<dbReference type="Proteomes" id="UP000663828">
    <property type="component" value="Unassembled WGS sequence"/>
</dbReference>
<evidence type="ECO:0000313" key="2">
    <source>
        <dbReference type="Proteomes" id="UP000663828"/>
    </source>
</evidence>
<proteinExistence type="predicted"/>
<reference evidence="1" key="1">
    <citation type="submission" date="2021-02" db="EMBL/GenBank/DDBJ databases">
        <authorList>
            <person name="Nowell W R."/>
        </authorList>
    </citation>
    <scope>NUCLEOTIDE SEQUENCE</scope>
</reference>
<keyword evidence="2" id="KW-1185">Reference proteome</keyword>
<dbReference type="AlphaFoldDB" id="A0A815F6P8"/>
<name>A0A815F6P8_ADIRI</name>
<accession>A0A815F6P8</accession>